<dbReference type="Gene3D" id="1.20.58.1610">
    <property type="entry name" value="NADH:ubiquinone/plastoquinone oxidoreductase, chain 3"/>
    <property type="match status" value="1"/>
</dbReference>
<comment type="subcellular location">
    <subcellularLocation>
        <location evidence="1">Membrane</location>
    </subcellularLocation>
    <subcellularLocation>
        <location evidence="9">Mitochondrion membrane</location>
        <topology evidence="9">Multi-pass membrane protein</topology>
    </subcellularLocation>
</comment>
<evidence type="ECO:0000256" key="3">
    <source>
        <dbReference type="ARBA" id="ARBA00021007"/>
    </source>
</evidence>
<keyword evidence="9 10" id="KW-0496">Mitochondrion</keyword>
<keyword evidence="9" id="KW-0679">Respiratory chain</keyword>
<dbReference type="CTD" id="4537"/>
<dbReference type="AlphaFoldDB" id="Q4FE12"/>
<keyword evidence="4 9" id="KW-0813">Transport</keyword>
<reference evidence="10" key="2">
    <citation type="submission" date="2005-06" db="EMBL/GenBank/DDBJ databases">
        <title>Sequence Analysis and Gene Organization of the Novel Mitochondrial Genome for the Bivalve, Placopecten magellanicus: An Exploration into the Mechanisms Resulting in an Uncharacteristically Large Mitochondrial Genome.</title>
        <authorList>
            <person name="Smith D.R."/>
            <person name="Snyder M."/>
        </authorList>
    </citation>
    <scope>NUCLEOTIDE SEQUENCE</scope>
</reference>
<keyword evidence="9" id="KW-0520">NAD</keyword>
<dbReference type="EMBL" id="DQ088274">
    <property type="protein sequence ID" value="AAZ06453.1"/>
    <property type="molecule type" value="Genomic_DNA"/>
</dbReference>
<protein>
    <recommendedName>
        <fullName evidence="3 9">NADH-ubiquinone oxidoreductase chain 3</fullName>
        <ecNumber evidence="9">7.1.1.2</ecNumber>
    </recommendedName>
</protein>
<dbReference type="PANTHER" id="PTHR11058:SF9">
    <property type="entry name" value="NADH-UBIQUINONE OXIDOREDUCTASE CHAIN 3"/>
    <property type="match status" value="1"/>
</dbReference>
<evidence type="ECO:0000256" key="9">
    <source>
        <dbReference type="RuleBase" id="RU003640"/>
    </source>
</evidence>
<keyword evidence="6 9" id="KW-1133">Transmembrane helix</keyword>
<dbReference type="GO" id="GO:0030964">
    <property type="term" value="C:NADH dehydrogenase complex"/>
    <property type="evidence" value="ECO:0007669"/>
    <property type="project" value="TreeGrafter"/>
</dbReference>
<name>Q4FE12_PLAMG</name>
<keyword evidence="9" id="KW-0830">Ubiquinone</keyword>
<proteinExistence type="inferred from homology"/>
<dbReference type="Pfam" id="PF00507">
    <property type="entry name" value="Oxidored_q4"/>
    <property type="match status" value="1"/>
</dbReference>
<feature type="transmembrane region" description="Helical" evidence="9">
    <location>
        <begin position="63"/>
        <end position="84"/>
    </location>
</feature>
<evidence type="ECO:0000256" key="7">
    <source>
        <dbReference type="ARBA" id="ARBA00023136"/>
    </source>
</evidence>
<organism evidence="10">
    <name type="scientific">Placopecten magellanicus</name>
    <name type="common">Sea scallop</name>
    <dbReference type="NCBI Taxonomy" id="6577"/>
    <lineage>
        <taxon>Eukaryota</taxon>
        <taxon>Metazoa</taxon>
        <taxon>Spiralia</taxon>
        <taxon>Lophotrochozoa</taxon>
        <taxon>Mollusca</taxon>
        <taxon>Bivalvia</taxon>
        <taxon>Autobranchia</taxon>
        <taxon>Pteriomorphia</taxon>
        <taxon>Pectinida</taxon>
        <taxon>Pectinoidea</taxon>
        <taxon>Pectinidae</taxon>
        <taxon>Placopecten</taxon>
    </lineage>
</organism>
<evidence type="ECO:0000256" key="6">
    <source>
        <dbReference type="ARBA" id="ARBA00022989"/>
    </source>
</evidence>
<reference evidence="10" key="1">
    <citation type="journal article" date="1990" name="Mol. Biol. Evol.">
        <title>Molecular characterization of a repeat element causing large-scale size variation in the mitochondrial DNA of the sea scallop Placopecten magellanicus.</title>
        <authorList>
            <person name="La Roche J."/>
            <person name="Snyder M."/>
            <person name="Cook D.I."/>
            <person name="Fuller K."/>
            <person name="Zouros E."/>
        </authorList>
    </citation>
    <scope>NUCLEOTIDE SEQUENCE</scope>
</reference>
<feature type="transmembrane region" description="Helical" evidence="9">
    <location>
        <begin position="6"/>
        <end position="31"/>
    </location>
</feature>
<keyword evidence="9" id="KW-1278">Translocase</keyword>
<keyword evidence="9" id="KW-0249">Electron transport</keyword>
<geneLocation type="mitochondrion" evidence="10"/>
<feature type="transmembrane region" description="Helical" evidence="9">
    <location>
        <begin position="96"/>
        <end position="114"/>
    </location>
</feature>
<evidence type="ECO:0000256" key="2">
    <source>
        <dbReference type="ARBA" id="ARBA00008472"/>
    </source>
</evidence>
<comment type="function">
    <text evidence="9">Core subunit of the mitochondrial membrane respiratory chain NADH dehydrogenase (Complex I) which catalyzes electron transfer from NADH through the respiratory chain, using ubiquinone as an electron acceptor. Essential for the catalytic activity of complex I.</text>
</comment>
<evidence type="ECO:0000256" key="8">
    <source>
        <dbReference type="ARBA" id="ARBA00049551"/>
    </source>
</evidence>
<keyword evidence="5 9" id="KW-0812">Transmembrane</keyword>
<dbReference type="InterPro" id="IPR038430">
    <property type="entry name" value="NDAH_ubi_oxred_su3_sf"/>
</dbReference>
<comment type="similarity">
    <text evidence="2 9">Belongs to the complex I subunit 3 family.</text>
</comment>
<dbReference type="GeneID" id="3562065"/>
<gene>
    <name evidence="10" type="primary">ND3</name>
</gene>
<evidence type="ECO:0000256" key="5">
    <source>
        <dbReference type="ARBA" id="ARBA00022692"/>
    </source>
</evidence>
<evidence type="ECO:0000256" key="1">
    <source>
        <dbReference type="ARBA" id="ARBA00004370"/>
    </source>
</evidence>
<dbReference type="InterPro" id="IPR000440">
    <property type="entry name" value="NADH_UbQ/plastoQ_OxRdtase_su3"/>
</dbReference>
<dbReference type="PANTHER" id="PTHR11058">
    <property type="entry name" value="NADH-UBIQUINONE OXIDOREDUCTASE CHAIN 3"/>
    <property type="match status" value="1"/>
</dbReference>
<sequence>MGSWSYLDILWLVLLVGGALVSSMALWSWWLMGFWFSDSQKTSPYECGFDPFSSARSPFSVRFFMVAILFLVFEVESLMFFPLLHGYCSGVENFGVQGWAFLLVLSVGLFYELWRGALEWSRD</sequence>
<accession>Q4FE12</accession>
<keyword evidence="7 9" id="KW-0472">Membrane</keyword>
<dbReference type="RefSeq" id="YP_272040.2">
    <property type="nucleotide sequence ID" value="NC_007234.1"/>
</dbReference>
<evidence type="ECO:0000256" key="4">
    <source>
        <dbReference type="ARBA" id="ARBA00022448"/>
    </source>
</evidence>
<dbReference type="EC" id="7.1.1.2" evidence="9"/>
<dbReference type="GO" id="GO:0008137">
    <property type="term" value="F:NADH dehydrogenase (ubiquinone) activity"/>
    <property type="evidence" value="ECO:0007669"/>
    <property type="project" value="UniProtKB-UniRule"/>
</dbReference>
<dbReference type="GO" id="GO:0031966">
    <property type="term" value="C:mitochondrial membrane"/>
    <property type="evidence" value="ECO:0007669"/>
    <property type="project" value="UniProtKB-SubCell"/>
</dbReference>
<evidence type="ECO:0000313" key="10">
    <source>
        <dbReference type="EMBL" id="AAZ06453.1"/>
    </source>
</evidence>
<comment type="catalytic activity">
    <reaction evidence="8 9">
        <text>a ubiquinone + NADH + 5 H(+)(in) = a ubiquinol + NAD(+) + 4 H(+)(out)</text>
        <dbReference type="Rhea" id="RHEA:29091"/>
        <dbReference type="Rhea" id="RHEA-COMP:9565"/>
        <dbReference type="Rhea" id="RHEA-COMP:9566"/>
        <dbReference type="ChEBI" id="CHEBI:15378"/>
        <dbReference type="ChEBI" id="CHEBI:16389"/>
        <dbReference type="ChEBI" id="CHEBI:17976"/>
        <dbReference type="ChEBI" id="CHEBI:57540"/>
        <dbReference type="ChEBI" id="CHEBI:57945"/>
        <dbReference type="EC" id="7.1.1.2"/>
    </reaction>
</comment>